<dbReference type="EMBL" id="LAYY01000026">
    <property type="protein sequence ID" value="KKK36635.1"/>
    <property type="molecule type" value="Genomic_DNA"/>
</dbReference>
<keyword evidence="2" id="KW-0328">Glycosyltransferase</keyword>
<evidence type="ECO:0000313" key="5">
    <source>
        <dbReference type="EMBL" id="KKK36635.1"/>
    </source>
</evidence>
<organism evidence="5 6">
    <name type="scientific">Mesobacillus campisalis</name>
    <dbReference type="NCBI Taxonomy" id="1408103"/>
    <lineage>
        <taxon>Bacteria</taxon>
        <taxon>Bacillati</taxon>
        <taxon>Bacillota</taxon>
        <taxon>Bacilli</taxon>
        <taxon>Bacillales</taxon>
        <taxon>Bacillaceae</taxon>
        <taxon>Mesobacillus</taxon>
    </lineage>
</organism>
<name>A0A0M2SVH6_9BACI</name>
<evidence type="ECO:0000313" key="6">
    <source>
        <dbReference type="Proteomes" id="UP000034166"/>
    </source>
</evidence>
<dbReference type="InterPro" id="IPR001173">
    <property type="entry name" value="Glyco_trans_2-like"/>
</dbReference>
<comment type="caution">
    <text evidence="5">The sequence shown here is derived from an EMBL/GenBank/DDBJ whole genome shotgun (WGS) entry which is preliminary data.</text>
</comment>
<evidence type="ECO:0000256" key="3">
    <source>
        <dbReference type="ARBA" id="ARBA00022679"/>
    </source>
</evidence>
<keyword evidence="3 5" id="KW-0808">Transferase</keyword>
<protein>
    <submittedName>
        <fullName evidence="5">Glycosyl transferase family 2</fullName>
    </submittedName>
</protein>
<evidence type="ECO:0000256" key="2">
    <source>
        <dbReference type="ARBA" id="ARBA00022676"/>
    </source>
</evidence>
<gene>
    <name evidence="5" type="ORF">WQ57_18395</name>
</gene>
<dbReference type="Gene3D" id="3.90.550.10">
    <property type="entry name" value="Spore Coat Polysaccharide Biosynthesis Protein SpsA, Chain A"/>
    <property type="match status" value="1"/>
</dbReference>
<dbReference type="InterPro" id="IPR050834">
    <property type="entry name" value="Glycosyltransf_2"/>
</dbReference>
<dbReference type="SUPFAM" id="SSF53448">
    <property type="entry name" value="Nucleotide-diphospho-sugar transferases"/>
    <property type="match status" value="1"/>
</dbReference>
<evidence type="ECO:0000256" key="1">
    <source>
        <dbReference type="ARBA" id="ARBA00006739"/>
    </source>
</evidence>
<dbReference type="Proteomes" id="UP000034166">
    <property type="component" value="Unassembled WGS sequence"/>
</dbReference>
<comment type="similarity">
    <text evidence="1">Belongs to the glycosyltransferase 2 family.</text>
</comment>
<evidence type="ECO:0000259" key="4">
    <source>
        <dbReference type="Pfam" id="PF00535"/>
    </source>
</evidence>
<dbReference type="Pfam" id="PF00535">
    <property type="entry name" value="Glycos_transf_2"/>
    <property type="match status" value="1"/>
</dbReference>
<dbReference type="PANTHER" id="PTHR43685:SF5">
    <property type="entry name" value="GLYCOSYLTRANSFERASE EPSE-RELATED"/>
    <property type="match status" value="1"/>
</dbReference>
<keyword evidence="6" id="KW-1185">Reference proteome</keyword>
<dbReference type="GO" id="GO:0016757">
    <property type="term" value="F:glycosyltransferase activity"/>
    <property type="evidence" value="ECO:0007669"/>
    <property type="project" value="UniProtKB-KW"/>
</dbReference>
<feature type="domain" description="Glycosyltransferase 2-like" evidence="4">
    <location>
        <begin position="3"/>
        <end position="132"/>
    </location>
</feature>
<dbReference type="OrthoDB" id="9815829at2"/>
<dbReference type="AlphaFoldDB" id="A0A0M2SVH6"/>
<dbReference type="InterPro" id="IPR029044">
    <property type="entry name" value="Nucleotide-diphossugar_trans"/>
</dbReference>
<sequence length="273" mass="31786">MGIYNCEKTLAESIQSIQNQTYPEWELIMCDDGSIDRTMEVAQGFVNEDARIKLIKNGQNVGLAKTLNHCLEYCTGDFIMRHDGDDIMLDQRMEKQVNYMGAHDCDACGTGVYLFDQDGVWGTRQLVENPTKETMIMGAPFIHPTVIMKRQKLIEAGGYSDNEATRQRLEDYDLWLKFYEKGYVLRNIQEPLLYFREDKNSYQRKSRRFRLTETKTRLGACRRLNIPYSKRIFALKPLLIMLVPKSSLRKFHIWNSNQASLPAELTKFNKGQR</sequence>
<proteinExistence type="inferred from homology"/>
<dbReference type="PANTHER" id="PTHR43685">
    <property type="entry name" value="GLYCOSYLTRANSFERASE"/>
    <property type="match status" value="1"/>
</dbReference>
<accession>A0A0M2SVH6</accession>
<reference evidence="5 6" key="1">
    <citation type="submission" date="2015-04" db="EMBL/GenBank/DDBJ databases">
        <title>Taxonomic description and genome sequence of Bacillus campisalis sp. nov., a novel member of the genus Bacillus isolated from solar saltern.</title>
        <authorList>
            <person name="Mathan Kumar R."/>
            <person name="Kaur G."/>
            <person name="Kumar A."/>
            <person name="Singh N.K."/>
            <person name="Kaur N."/>
            <person name="Kumar N."/>
            <person name="Mayilraj S."/>
        </authorList>
    </citation>
    <scope>NUCLEOTIDE SEQUENCE [LARGE SCALE GENOMIC DNA]</scope>
    <source>
        <strain evidence="5 6">SA2-6</strain>
    </source>
</reference>
<dbReference type="PATRIC" id="fig|1408103.3.peg.4074"/>